<evidence type="ECO:0000313" key="3">
    <source>
        <dbReference type="EMBL" id="TDO19089.1"/>
    </source>
</evidence>
<protein>
    <submittedName>
        <fullName evidence="3">Cupin domain-containing protein</fullName>
    </submittedName>
</protein>
<feature type="region of interest" description="Disordered" evidence="1">
    <location>
        <begin position="1"/>
        <end position="21"/>
    </location>
</feature>
<accession>A0A4V3C2N5</accession>
<evidence type="ECO:0000313" key="4">
    <source>
        <dbReference type="Proteomes" id="UP000295499"/>
    </source>
</evidence>
<dbReference type="AlphaFoldDB" id="A0A4V3C2N5"/>
<gene>
    <name evidence="3" type="ORF">CLV32_4712</name>
</gene>
<dbReference type="OrthoDB" id="3395710at2"/>
<dbReference type="EMBL" id="SNWM01000008">
    <property type="protein sequence ID" value="TDO19089.1"/>
    <property type="molecule type" value="Genomic_DNA"/>
</dbReference>
<evidence type="ECO:0000259" key="2">
    <source>
        <dbReference type="Pfam" id="PF07883"/>
    </source>
</evidence>
<dbReference type="Gene3D" id="2.60.120.10">
    <property type="entry name" value="Jelly Rolls"/>
    <property type="match status" value="1"/>
</dbReference>
<dbReference type="Pfam" id="PF07883">
    <property type="entry name" value="Cupin_2"/>
    <property type="match status" value="1"/>
</dbReference>
<dbReference type="InterPro" id="IPR013096">
    <property type="entry name" value="Cupin_2"/>
</dbReference>
<evidence type="ECO:0000256" key="1">
    <source>
        <dbReference type="SAM" id="MobiDB-lite"/>
    </source>
</evidence>
<dbReference type="InterPro" id="IPR014710">
    <property type="entry name" value="RmlC-like_jellyroll"/>
</dbReference>
<sequence length="222" mass="24417">MLDNNSDNSPSTDGNDNSRGFDHEAFIDSGVLELYVYGIASDDEVKAVHAALKLSGHVREALLLIELVAEELAQLDAVAPDPIIKPFLLSTIDLQDRMMAGEVLLDAPLLNERSVASDFSVWLDRGDIVPPAEIDGIFAKIISANATAMTAIVWITEMAPQEVHHDQYERFLILEGTCDIVVEENIYPLQAGNFFQIPLHKSHEVIITSEIPCKVILQRVAA</sequence>
<feature type="compositionally biased region" description="Polar residues" evidence="1">
    <location>
        <begin position="1"/>
        <end position="18"/>
    </location>
</feature>
<keyword evidence="4" id="KW-1185">Reference proteome</keyword>
<proteinExistence type="predicted"/>
<reference evidence="3 4" key="1">
    <citation type="submission" date="2019-03" db="EMBL/GenBank/DDBJ databases">
        <title>Genomic Encyclopedia of Archaeal and Bacterial Type Strains, Phase II (KMG-II): from individual species to whole genera.</title>
        <authorList>
            <person name="Goeker M."/>
        </authorList>
    </citation>
    <scope>NUCLEOTIDE SEQUENCE [LARGE SCALE GENOMIC DNA]</scope>
    <source>
        <strain evidence="3 4">DSM 19034</strain>
    </source>
</reference>
<dbReference type="RefSeq" id="WP_133559299.1">
    <property type="nucleotide sequence ID" value="NZ_SNWM01000008.1"/>
</dbReference>
<dbReference type="InterPro" id="IPR011051">
    <property type="entry name" value="RmlC_Cupin_sf"/>
</dbReference>
<dbReference type="Proteomes" id="UP000295499">
    <property type="component" value="Unassembled WGS sequence"/>
</dbReference>
<comment type="caution">
    <text evidence="3">The sequence shown here is derived from an EMBL/GenBank/DDBJ whole genome shotgun (WGS) entry which is preliminary data.</text>
</comment>
<organism evidence="3 4">
    <name type="scientific">Pedobacter duraquae</name>
    <dbReference type="NCBI Taxonomy" id="425511"/>
    <lineage>
        <taxon>Bacteria</taxon>
        <taxon>Pseudomonadati</taxon>
        <taxon>Bacteroidota</taxon>
        <taxon>Sphingobacteriia</taxon>
        <taxon>Sphingobacteriales</taxon>
        <taxon>Sphingobacteriaceae</taxon>
        <taxon>Pedobacter</taxon>
    </lineage>
</organism>
<feature type="domain" description="Cupin type-2" evidence="2">
    <location>
        <begin position="158"/>
        <end position="216"/>
    </location>
</feature>
<dbReference type="SUPFAM" id="SSF51182">
    <property type="entry name" value="RmlC-like cupins"/>
    <property type="match status" value="1"/>
</dbReference>
<name>A0A4V3C2N5_9SPHI</name>
<dbReference type="CDD" id="cd02208">
    <property type="entry name" value="cupin_RmlC-like"/>
    <property type="match status" value="1"/>
</dbReference>